<organism evidence="2 3">
    <name type="scientific">Streptomyces cinerochromogenes</name>
    <dbReference type="NCBI Taxonomy" id="66422"/>
    <lineage>
        <taxon>Bacteria</taxon>
        <taxon>Bacillati</taxon>
        <taxon>Actinomycetota</taxon>
        <taxon>Actinomycetes</taxon>
        <taxon>Kitasatosporales</taxon>
        <taxon>Streptomycetaceae</taxon>
        <taxon>Streptomyces</taxon>
    </lineage>
</organism>
<evidence type="ECO:0000259" key="1">
    <source>
        <dbReference type="Pfam" id="PF00656"/>
    </source>
</evidence>
<dbReference type="Proteomes" id="UP001604267">
    <property type="component" value="Unassembled WGS sequence"/>
</dbReference>
<accession>A0ABW7B9Y9</accession>
<feature type="domain" description="Peptidase C14 caspase" evidence="1">
    <location>
        <begin position="9"/>
        <end position="256"/>
    </location>
</feature>
<evidence type="ECO:0000313" key="2">
    <source>
        <dbReference type="EMBL" id="MFG3012500.1"/>
    </source>
</evidence>
<dbReference type="InterPro" id="IPR011600">
    <property type="entry name" value="Pept_C14_caspase"/>
</dbReference>
<gene>
    <name evidence="2" type="ORF">ACGFZB_18960</name>
</gene>
<protein>
    <submittedName>
        <fullName evidence="2">Caspase domain-containing protein</fullName>
    </submittedName>
</protein>
<dbReference type="SUPFAM" id="SSF52129">
    <property type="entry name" value="Caspase-like"/>
    <property type="match status" value="1"/>
</dbReference>
<sequence>MLLPDPVRSHAVLIGVHEYRHLAPLPGVQAGVGRLADLLCDPTVWGLPRRHVTVLGAEVSADRILQAVRDAGKAAAETLLVYFAGHGLREYRRKELYLALADADEDHLTIGTLPYADLVGMLRHEEFPARRRMMFLDCCYSGLATSMGGGSVAVLERYDLANLVVDMGAGQGDAGDDDDSDVIGHVMTSASGTQPSYTPGGSYPLFTGALIEVLEKGIPGAGPTLSAHSIWQHIRQQSIRSTPQYRALNARKNEPWVRNRAGEARPAVPTRRVLPAKPEPVPSPADPSGELRFTTVKGGGYRIGEVKERMKSVIAKAGDPRLGWQAVPPHFRTVSLRWTWGWDMEEVDAHVEQWRAEPKEFVDALRLLLARQGITVVPDGGPPVGRLTARFAKDAVTFTETHLCLKSPDARMSIPYSELEHVRRATSTEKVDTGVVNDQGVYPSDSIVFITHVTYGHRTLEFREGYPTPVLDALRAFQPAMSDLRERHPEWFRMVP</sequence>
<dbReference type="RefSeq" id="WP_392818532.1">
    <property type="nucleotide sequence ID" value="NZ_JBICYV010000008.1"/>
</dbReference>
<keyword evidence="3" id="KW-1185">Reference proteome</keyword>
<proteinExistence type="predicted"/>
<dbReference type="Gene3D" id="3.40.50.1460">
    <property type="match status" value="1"/>
</dbReference>
<name>A0ABW7B9Y9_9ACTN</name>
<dbReference type="EMBL" id="JBICYV010000008">
    <property type="protein sequence ID" value="MFG3012500.1"/>
    <property type="molecule type" value="Genomic_DNA"/>
</dbReference>
<dbReference type="Pfam" id="PF00656">
    <property type="entry name" value="Peptidase_C14"/>
    <property type="match status" value="1"/>
</dbReference>
<dbReference type="NCBIfam" id="NF047832">
    <property type="entry name" value="caspase_w_EACC1"/>
    <property type="match status" value="1"/>
</dbReference>
<dbReference type="InterPro" id="IPR029030">
    <property type="entry name" value="Caspase-like_dom_sf"/>
</dbReference>
<comment type="caution">
    <text evidence="2">The sequence shown here is derived from an EMBL/GenBank/DDBJ whole genome shotgun (WGS) entry which is preliminary data.</text>
</comment>
<evidence type="ECO:0000313" key="3">
    <source>
        <dbReference type="Proteomes" id="UP001604267"/>
    </source>
</evidence>
<reference evidence="2 3" key="1">
    <citation type="submission" date="2024-10" db="EMBL/GenBank/DDBJ databases">
        <title>The Natural Products Discovery Center: Release of the First 8490 Sequenced Strains for Exploring Actinobacteria Biosynthetic Diversity.</title>
        <authorList>
            <person name="Kalkreuter E."/>
            <person name="Kautsar S.A."/>
            <person name="Yang D."/>
            <person name="Bader C.D."/>
            <person name="Teijaro C.N."/>
            <person name="Fluegel L."/>
            <person name="Davis C.M."/>
            <person name="Simpson J.R."/>
            <person name="Lauterbach L."/>
            <person name="Steele A.D."/>
            <person name="Gui C."/>
            <person name="Meng S."/>
            <person name="Li G."/>
            <person name="Viehrig K."/>
            <person name="Ye F."/>
            <person name="Su P."/>
            <person name="Kiefer A.F."/>
            <person name="Nichols A."/>
            <person name="Cepeda A.J."/>
            <person name="Yan W."/>
            <person name="Fan B."/>
            <person name="Jiang Y."/>
            <person name="Adhikari A."/>
            <person name="Zheng C.-J."/>
            <person name="Schuster L."/>
            <person name="Cowan T.M."/>
            <person name="Smanski M.J."/>
            <person name="Chevrette M.G."/>
            <person name="De Carvalho L.P.S."/>
            <person name="Shen B."/>
        </authorList>
    </citation>
    <scope>NUCLEOTIDE SEQUENCE [LARGE SCALE GENOMIC DNA]</scope>
    <source>
        <strain evidence="2 3">NPDC048320</strain>
    </source>
</reference>